<feature type="compositionally biased region" description="Polar residues" evidence="1">
    <location>
        <begin position="9"/>
        <end position="28"/>
    </location>
</feature>
<evidence type="ECO:0000256" key="1">
    <source>
        <dbReference type="SAM" id="MobiDB-lite"/>
    </source>
</evidence>
<protein>
    <submittedName>
        <fullName evidence="2">Uncharacterized protein</fullName>
    </submittedName>
</protein>
<dbReference type="EnsemblPlants" id="OB06G25360.1">
    <property type="protein sequence ID" value="OB06G25360.1"/>
    <property type="gene ID" value="OB06G25360"/>
</dbReference>
<feature type="region of interest" description="Disordered" evidence="1">
    <location>
        <begin position="1"/>
        <end position="57"/>
    </location>
</feature>
<accession>J3MEU2</accession>
<sequence length="126" mass="13620">MKEELSDPKTPSTRTVVSRPSSATTTRSGAPKHHHRRPAVGSEDPEHRRHRIRGSEGHYCHMHLKLLATWGERREDIALGGGGGVGVVEEAAWRGGGVGLGSCGRLMRKWPRRTGRRRGGGGGGSE</sequence>
<dbReference type="Gramene" id="OB06G25360.1">
    <property type="protein sequence ID" value="OB06G25360.1"/>
    <property type="gene ID" value="OB06G25360"/>
</dbReference>
<dbReference type="HOGENOM" id="CLU_1985023_0_0_1"/>
<name>J3MEU2_ORYBR</name>
<reference evidence="2" key="2">
    <citation type="submission" date="2013-04" db="UniProtKB">
        <authorList>
            <consortium name="EnsemblPlants"/>
        </authorList>
    </citation>
    <scope>IDENTIFICATION</scope>
</reference>
<evidence type="ECO:0000313" key="2">
    <source>
        <dbReference type="EnsemblPlants" id="OB06G25360.1"/>
    </source>
</evidence>
<proteinExistence type="predicted"/>
<reference evidence="2" key="1">
    <citation type="journal article" date="2013" name="Nat. Commun.">
        <title>Whole-genome sequencing of Oryza brachyantha reveals mechanisms underlying Oryza genome evolution.</title>
        <authorList>
            <person name="Chen J."/>
            <person name="Huang Q."/>
            <person name="Gao D."/>
            <person name="Wang J."/>
            <person name="Lang Y."/>
            <person name="Liu T."/>
            <person name="Li B."/>
            <person name="Bai Z."/>
            <person name="Luis Goicoechea J."/>
            <person name="Liang C."/>
            <person name="Chen C."/>
            <person name="Zhang W."/>
            <person name="Sun S."/>
            <person name="Liao Y."/>
            <person name="Zhang X."/>
            <person name="Yang L."/>
            <person name="Song C."/>
            <person name="Wang M."/>
            <person name="Shi J."/>
            <person name="Liu G."/>
            <person name="Liu J."/>
            <person name="Zhou H."/>
            <person name="Zhou W."/>
            <person name="Yu Q."/>
            <person name="An N."/>
            <person name="Chen Y."/>
            <person name="Cai Q."/>
            <person name="Wang B."/>
            <person name="Liu B."/>
            <person name="Min J."/>
            <person name="Huang Y."/>
            <person name="Wu H."/>
            <person name="Li Z."/>
            <person name="Zhang Y."/>
            <person name="Yin Y."/>
            <person name="Song W."/>
            <person name="Jiang J."/>
            <person name="Jackson S.A."/>
            <person name="Wing R.A."/>
            <person name="Wang J."/>
            <person name="Chen M."/>
        </authorList>
    </citation>
    <scope>NUCLEOTIDE SEQUENCE [LARGE SCALE GENOMIC DNA]</scope>
    <source>
        <strain evidence="2">cv. IRGC 101232</strain>
    </source>
</reference>
<organism evidence="2">
    <name type="scientific">Oryza brachyantha</name>
    <name type="common">malo sina</name>
    <dbReference type="NCBI Taxonomy" id="4533"/>
    <lineage>
        <taxon>Eukaryota</taxon>
        <taxon>Viridiplantae</taxon>
        <taxon>Streptophyta</taxon>
        <taxon>Embryophyta</taxon>
        <taxon>Tracheophyta</taxon>
        <taxon>Spermatophyta</taxon>
        <taxon>Magnoliopsida</taxon>
        <taxon>Liliopsida</taxon>
        <taxon>Poales</taxon>
        <taxon>Poaceae</taxon>
        <taxon>BOP clade</taxon>
        <taxon>Oryzoideae</taxon>
        <taxon>Oryzeae</taxon>
        <taxon>Oryzinae</taxon>
        <taxon>Oryza</taxon>
    </lineage>
</organism>
<dbReference type="Proteomes" id="UP000006038">
    <property type="component" value="Chromosome 6"/>
</dbReference>
<dbReference type="AlphaFoldDB" id="J3MEU2"/>
<evidence type="ECO:0000313" key="3">
    <source>
        <dbReference type="Proteomes" id="UP000006038"/>
    </source>
</evidence>
<keyword evidence="3" id="KW-1185">Reference proteome</keyword>